<evidence type="ECO:0000313" key="2">
    <source>
        <dbReference type="Proteomes" id="UP000177871"/>
    </source>
</evidence>
<protein>
    <submittedName>
        <fullName evidence="1">Uncharacterized protein</fullName>
    </submittedName>
</protein>
<accession>A0A1F5ZZA5</accession>
<comment type="caution">
    <text evidence="1">The sequence shown here is derived from an EMBL/GenBank/DDBJ whole genome shotgun (WGS) entry which is preliminary data.</text>
</comment>
<reference evidence="1 2" key="1">
    <citation type="journal article" date="2016" name="Nat. Commun.">
        <title>Thousands of microbial genomes shed light on interconnected biogeochemical processes in an aquifer system.</title>
        <authorList>
            <person name="Anantharaman K."/>
            <person name="Brown C.T."/>
            <person name="Hug L.A."/>
            <person name="Sharon I."/>
            <person name="Castelle C.J."/>
            <person name="Probst A.J."/>
            <person name="Thomas B.C."/>
            <person name="Singh A."/>
            <person name="Wilkins M.J."/>
            <person name="Karaoz U."/>
            <person name="Brodie E.L."/>
            <person name="Williams K.H."/>
            <person name="Hubbard S.S."/>
            <person name="Banfield J.F."/>
        </authorList>
    </citation>
    <scope>NUCLEOTIDE SEQUENCE [LARGE SCALE GENOMIC DNA]</scope>
</reference>
<sequence length="155" mass="17867">MRKDKILYFKVLMADLLAEIYKILMARSFSEVDELNSYQKDQPNSKPVLLIIPAIWLGGKDICPQFIDYLDAGAAVWKKLTESKIPVKIFLLGAEHKGEGFYIRKGKNISEHSTKFPLRILPAKMKNFVIWVYAALKKPKYSENFSIRTVVCLLR</sequence>
<proteinExistence type="predicted"/>
<organism evidence="1 2">
    <name type="scientific">Candidatus Gottesmanbacteria bacterium RIFCSPHIGHO2_01_FULL_47_48</name>
    <dbReference type="NCBI Taxonomy" id="1798381"/>
    <lineage>
        <taxon>Bacteria</taxon>
        <taxon>Candidatus Gottesmaniibacteriota</taxon>
    </lineage>
</organism>
<dbReference type="AlphaFoldDB" id="A0A1F5ZZA5"/>
<dbReference type="STRING" id="1798381.A2721_02035"/>
<gene>
    <name evidence="1" type="ORF">A2721_02035</name>
</gene>
<evidence type="ECO:0000313" key="1">
    <source>
        <dbReference type="EMBL" id="OGG17778.1"/>
    </source>
</evidence>
<dbReference type="Proteomes" id="UP000177871">
    <property type="component" value="Unassembled WGS sequence"/>
</dbReference>
<name>A0A1F5ZZA5_9BACT</name>
<dbReference type="EMBL" id="MFJK01000016">
    <property type="protein sequence ID" value="OGG17778.1"/>
    <property type="molecule type" value="Genomic_DNA"/>
</dbReference>